<dbReference type="RefSeq" id="WP_166533811.1">
    <property type="nucleotide sequence ID" value="NZ_VNHW01000009.1"/>
</dbReference>
<name>A0A5S5CRA7_9ACTN</name>
<evidence type="ECO:0000313" key="1">
    <source>
        <dbReference type="EMBL" id="TYP86431.1"/>
    </source>
</evidence>
<dbReference type="Proteomes" id="UP000322499">
    <property type="component" value="Unassembled WGS sequence"/>
</dbReference>
<evidence type="ECO:0008006" key="3">
    <source>
        <dbReference type="Google" id="ProtNLM"/>
    </source>
</evidence>
<gene>
    <name evidence="1" type="ORF">BD833_10931</name>
</gene>
<sequence>MPDRRPLVPRAAAAGLALALLTGCTEESRQAGDPVTEEDAAVLAKLLHRNHEQGGADFVVTVPFADDAVLTLTGEIDFRRAVGQAQAVTTVGDEELDTRTLFFDADELWSGDLPGLPEALEAAGAPSATYLRRALPAAGEEPELIDVVVQVLQNLSARTADDPAAFLGDPYAFEAEQPVDGRPTTVYRLREGRTVAVADGDATLVRYRTPLPGGGSEVTVTLADHGTRRLALPGEEETAAAAEHPEIAEAFGI</sequence>
<comment type="caution">
    <text evidence="1">The sequence shown here is derived from an EMBL/GenBank/DDBJ whole genome shotgun (WGS) entry which is preliminary data.</text>
</comment>
<evidence type="ECO:0000313" key="2">
    <source>
        <dbReference type="Proteomes" id="UP000322499"/>
    </source>
</evidence>
<accession>A0A5S5CRA7</accession>
<keyword evidence="2" id="KW-1185">Reference proteome</keyword>
<proteinExistence type="predicted"/>
<dbReference type="AlphaFoldDB" id="A0A5S5CRA7"/>
<dbReference type="PROSITE" id="PS51257">
    <property type="entry name" value="PROKAR_LIPOPROTEIN"/>
    <property type="match status" value="1"/>
</dbReference>
<reference evidence="1 2" key="1">
    <citation type="submission" date="2019-07" db="EMBL/GenBank/DDBJ databases">
        <title>Genomic Encyclopedia of Archaeal and Bacterial Type Strains, Phase II (KMG-II): from individual species to whole genera.</title>
        <authorList>
            <person name="Goeker M."/>
        </authorList>
    </citation>
    <scope>NUCLEOTIDE SEQUENCE [LARGE SCALE GENOMIC DNA]</scope>
    <source>
        <strain evidence="1 2">DSM 46842</strain>
    </source>
</reference>
<dbReference type="EMBL" id="VNHW01000009">
    <property type="protein sequence ID" value="TYP86431.1"/>
    <property type="molecule type" value="Genomic_DNA"/>
</dbReference>
<protein>
    <recommendedName>
        <fullName evidence="3">Lipoprotein</fullName>
    </recommendedName>
</protein>
<organism evidence="1 2">
    <name type="scientific">Blastococcus xanthinilyticus</name>
    <dbReference type="NCBI Taxonomy" id="1564164"/>
    <lineage>
        <taxon>Bacteria</taxon>
        <taxon>Bacillati</taxon>
        <taxon>Actinomycetota</taxon>
        <taxon>Actinomycetes</taxon>
        <taxon>Geodermatophilales</taxon>
        <taxon>Geodermatophilaceae</taxon>
        <taxon>Blastococcus</taxon>
    </lineage>
</organism>